<accession>T2IWV1</accession>
<evidence type="ECO:0000256" key="1">
    <source>
        <dbReference type="SAM" id="Phobius"/>
    </source>
</evidence>
<dbReference type="Proteomes" id="UP000017981">
    <property type="component" value="Unassembled WGS sequence"/>
</dbReference>
<keyword evidence="1" id="KW-0812">Transmembrane</keyword>
<protein>
    <submittedName>
        <fullName evidence="2">Uncharacterized protein</fullName>
    </submittedName>
</protein>
<feature type="transmembrane region" description="Helical" evidence="1">
    <location>
        <begin position="200"/>
        <end position="220"/>
    </location>
</feature>
<name>T2IWV1_CROWT</name>
<keyword evidence="1" id="KW-0472">Membrane</keyword>
<evidence type="ECO:0000313" key="2">
    <source>
        <dbReference type="EMBL" id="CCQ57292.1"/>
    </source>
</evidence>
<reference evidence="2 3" key="2">
    <citation type="submission" date="2013-09" db="EMBL/GenBank/DDBJ databases">
        <title>Whole genome comparison of six Crocosphaera watsonii strains with differing phenotypes.</title>
        <authorList>
            <person name="Bench S.R."/>
            <person name="Heller P."/>
            <person name="Frank I."/>
            <person name="Arciniega M."/>
            <person name="Shilova I.N."/>
            <person name="Zehr J.P."/>
        </authorList>
    </citation>
    <scope>NUCLEOTIDE SEQUENCE [LARGE SCALE GENOMIC DNA]</scope>
    <source>
        <strain evidence="2 3">WH 0005</strain>
    </source>
</reference>
<dbReference type="EMBL" id="CAQL01000790">
    <property type="protein sequence ID" value="CCQ57292.1"/>
    <property type="molecule type" value="Genomic_DNA"/>
</dbReference>
<keyword evidence="1" id="KW-1133">Transmembrane helix</keyword>
<evidence type="ECO:0000313" key="3">
    <source>
        <dbReference type="Proteomes" id="UP000017981"/>
    </source>
</evidence>
<sequence>MTLIASISPYSGFLRGACISTDVHFTCNLAILGFLRGVLLNFMAISAIDSNFSNLENNLPISSSVLTLLSCAALINKCEPSLRGSDNNSKISPSRSHTVISSISSGIASCTSLNDSIHLKLSFSSILRFLSTYPFPFLTLTLAHTFCFNKPYGIPSPLTANTLWTFNPSAPCLLILPNPLLPFFGANSKSVVSCTANTTFSSFIFSMVAFLCASIILEAFT</sequence>
<dbReference type="AlphaFoldDB" id="T2IWV1"/>
<proteinExistence type="predicted"/>
<gene>
    <name evidence="2" type="ORF">CWATWH0005_3989</name>
</gene>
<reference evidence="2 3" key="1">
    <citation type="submission" date="2013-01" db="EMBL/GenBank/DDBJ databases">
        <authorList>
            <person name="Bench S."/>
        </authorList>
    </citation>
    <scope>NUCLEOTIDE SEQUENCE [LARGE SCALE GENOMIC DNA]</scope>
    <source>
        <strain evidence="2 3">WH 0005</strain>
    </source>
</reference>
<organism evidence="2 3">
    <name type="scientific">Crocosphaera watsonii WH 0005</name>
    <dbReference type="NCBI Taxonomy" id="423472"/>
    <lineage>
        <taxon>Bacteria</taxon>
        <taxon>Bacillati</taxon>
        <taxon>Cyanobacteriota</taxon>
        <taxon>Cyanophyceae</taxon>
        <taxon>Oscillatoriophycideae</taxon>
        <taxon>Chroococcales</taxon>
        <taxon>Aphanothecaceae</taxon>
        <taxon>Crocosphaera</taxon>
    </lineage>
</organism>
<comment type="caution">
    <text evidence="2">The sequence shown here is derived from an EMBL/GenBank/DDBJ whole genome shotgun (WGS) entry which is preliminary data.</text>
</comment>